<evidence type="ECO:0000313" key="2">
    <source>
        <dbReference type="EMBL" id="KIU15413.1"/>
    </source>
</evidence>
<keyword evidence="3" id="KW-1185">Reference proteome</keyword>
<dbReference type="AlphaFoldDB" id="A0A0D1J1G9"/>
<feature type="signal peptide" evidence="1">
    <location>
        <begin position="1"/>
        <end position="20"/>
    </location>
</feature>
<dbReference type="PATRIC" id="fig|280871.6.peg.3952"/>
<sequence>MGLTTLLAAAAIGESPLAAADPTPGSQPADQIIHELSTDGYTVSINWISGLSSLPLNRCQVNAIHNPNRGVPPLPKTSVTVYVDVACPDDGSNS</sequence>
<keyword evidence="1" id="KW-0732">Signal</keyword>
<protein>
    <recommendedName>
        <fullName evidence="4">PASTA domain-containing protein</fullName>
    </recommendedName>
</protein>
<evidence type="ECO:0008006" key="4">
    <source>
        <dbReference type="Google" id="ProtNLM"/>
    </source>
</evidence>
<feature type="chain" id="PRO_5039090881" description="PASTA domain-containing protein" evidence="1">
    <location>
        <begin position="21"/>
        <end position="94"/>
    </location>
</feature>
<proteinExistence type="predicted"/>
<reference evidence="2 3" key="1">
    <citation type="submission" date="2015-01" db="EMBL/GenBank/DDBJ databases">
        <title>Genome sequence of Mycobacterium llatzerense and Mycobacterium immunogenum recovered from brain abscess.</title>
        <authorList>
            <person name="Greninger A.L."/>
            <person name="Langelier C."/>
            <person name="Cunningham G."/>
            <person name="Chiu C.Y."/>
            <person name="Miller S."/>
        </authorList>
    </citation>
    <scope>NUCLEOTIDE SEQUENCE [LARGE SCALE GENOMIC DNA]</scope>
    <source>
        <strain evidence="2 3">CLUC14</strain>
    </source>
</reference>
<evidence type="ECO:0000256" key="1">
    <source>
        <dbReference type="SAM" id="SignalP"/>
    </source>
</evidence>
<dbReference type="Proteomes" id="UP000032221">
    <property type="component" value="Unassembled WGS sequence"/>
</dbReference>
<name>A0A0D1J1G9_9MYCO</name>
<evidence type="ECO:0000313" key="3">
    <source>
        <dbReference type="Proteomes" id="UP000032221"/>
    </source>
</evidence>
<accession>A0A0D1J1G9</accession>
<organism evidence="2 3">
    <name type="scientific">Mycolicibacterium llatzerense</name>
    <dbReference type="NCBI Taxonomy" id="280871"/>
    <lineage>
        <taxon>Bacteria</taxon>
        <taxon>Bacillati</taxon>
        <taxon>Actinomycetota</taxon>
        <taxon>Actinomycetes</taxon>
        <taxon>Mycobacteriales</taxon>
        <taxon>Mycobacteriaceae</taxon>
        <taxon>Mycolicibacterium</taxon>
    </lineage>
</organism>
<dbReference type="EMBL" id="JXST01000028">
    <property type="protein sequence ID" value="KIU15413.1"/>
    <property type="molecule type" value="Genomic_DNA"/>
</dbReference>
<gene>
    <name evidence="2" type="ORF">TL10_19090</name>
</gene>
<comment type="caution">
    <text evidence="2">The sequence shown here is derived from an EMBL/GenBank/DDBJ whole genome shotgun (WGS) entry which is preliminary data.</text>
</comment>